<dbReference type="KEGG" id="amus:LMH87_004057"/>
<dbReference type="Gene3D" id="4.10.240.10">
    <property type="entry name" value="Zn(2)-C6 fungal-type DNA-binding domain"/>
    <property type="match status" value="1"/>
</dbReference>
<dbReference type="InterPro" id="IPR001138">
    <property type="entry name" value="Zn2Cys6_DnaBD"/>
</dbReference>
<accession>A0A9W8Q4W2</accession>
<proteinExistence type="predicted"/>
<dbReference type="GO" id="GO:0000981">
    <property type="term" value="F:DNA-binding transcription factor activity, RNA polymerase II-specific"/>
    <property type="evidence" value="ECO:0007669"/>
    <property type="project" value="InterPro"/>
</dbReference>
<evidence type="ECO:0000256" key="2">
    <source>
        <dbReference type="ARBA" id="ARBA00022723"/>
    </source>
</evidence>
<dbReference type="SUPFAM" id="SSF57701">
    <property type="entry name" value="Zn2/Cys6 DNA-binding domain"/>
    <property type="match status" value="1"/>
</dbReference>
<reference evidence="10" key="1">
    <citation type="journal article" date="2023" name="Access Microbiol">
        <title>De-novo genome assembly for Akanthomyces muscarius, a biocontrol agent of insect agricultural pests.</title>
        <authorList>
            <person name="Erdos Z."/>
            <person name="Studholme D.J."/>
            <person name="Raymond B."/>
            <person name="Sharma M."/>
        </authorList>
    </citation>
    <scope>NUCLEOTIDE SEQUENCE</scope>
    <source>
        <strain evidence="10">Ve6</strain>
    </source>
</reference>
<dbReference type="InterPro" id="IPR036864">
    <property type="entry name" value="Zn2-C6_fun-type_DNA-bd_sf"/>
</dbReference>
<evidence type="ECO:0000313" key="10">
    <source>
        <dbReference type="EMBL" id="KAJ4145202.1"/>
    </source>
</evidence>
<feature type="region of interest" description="Disordered" evidence="8">
    <location>
        <begin position="94"/>
        <end position="123"/>
    </location>
</feature>
<evidence type="ECO:0000256" key="1">
    <source>
        <dbReference type="ARBA" id="ARBA00004123"/>
    </source>
</evidence>
<dbReference type="SMART" id="SM00066">
    <property type="entry name" value="GAL4"/>
    <property type="match status" value="1"/>
</dbReference>
<dbReference type="EMBL" id="JAJHUN010000011">
    <property type="protein sequence ID" value="KAJ4145202.1"/>
    <property type="molecule type" value="Genomic_DNA"/>
</dbReference>
<sequence>MSSRRQVQTACQGCRKRRAKCSGGQPCNRCEQRGDPCQYQSREWVSKSNLRAELGRLRDSIGQSSTSQGQVPASSSGVTNENALQSWIDSVKSPELSSGKLRQPSDSVVFSSDSIPGGGGGGGGGVPLGASSILASTAASSSSCFDQLLSWRSCHPTFQQRDLSKSPSSLAASGELSLPSAPLDAYSASMEIDGWTQIGWTRAHIRHLFDVLVTWDSICLCILRKKEFLQDYETGSHRFCSSALVHALLALATRLIDETENDAHILPSGWLGSNYFLRKANEMLQKQASTDSLPDIQALGILALYHIRCGKEDEALKHAELCSERIQSLCLRETGVASTDEESVKVRATTYCGAISLRRMLYLITGVLFNGSEQSHEDNPILDQDSYDGAGTSMMSPGAINDATVSLQLTNPQILNIKMFQLTEWCLGWYRDVFELIGNSGNRSPFILFIHMYYHFCLLCAFRPFVGTVFTDTEIQPHDMCTQAVQSILALAQSYDDLFTLRRVSALVPYFVCASGLFGLAVEDSGSNMDFVRHLSPRVTQEPQLPHADGAGSSSGTGSASRIKVSTVVQARILLSKMGESHPAAAMAAEKLNENLQTWRRARAARSSGA</sequence>
<dbReference type="AlphaFoldDB" id="A0A9W8Q4W2"/>
<dbReference type="CDD" id="cd12148">
    <property type="entry name" value="fungal_TF_MHR"/>
    <property type="match status" value="1"/>
</dbReference>
<gene>
    <name evidence="10" type="ORF">LMH87_004057</name>
</gene>
<organism evidence="10 11">
    <name type="scientific">Akanthomyces muscarius</name>
    <name type="common">Entomopathogenic fungus</name>
    <name type="synonym">Lecanicillium muscarium</name>
    <dbReference type="NCBI Taxonomy" id="2231603"/>
    <lineage>
        <taxon>Eukaryota</taxon>
        <taxon>Fungi</taxon>
        <taxon>Dikarya</taxon>
        <taxon>Ascomycota</taxon>
        <taxon>Pezizomycotina</taxon>
        <taxon>Sordariomycetes</taxon>
        <taxon>Hypocreomycetidae</taxon>
        <taxon>Hypocreales</taxon>
        <taxon>Cordycipitaceae</taxon>
        <taxon>Akanthomyces</taxon>
    </lineage>
</organism>
<evidence type="ECO:0000256" key="7">
    <source>
        <dbReference type="ARBA" id="ARBA00023242"/>
    </source>
</evidence>
<evidence type="ECO:0000256" key="4">
    <source>
        <dbReference type="ARBA" id="ARBA00023015"/>
    </source>
</evidence>
<dbReference type="PROSITE" id="PS00463">
    <property type="entry name" value="ZN2_CY6_FUNGAL_1"/>
    <property type="match status" value="1"/>
</dbReference>
<dbReference type="Pfam" id="PF00172">
    <property type="entry name" value="Zn_clus"/>
    <property type="match status" value="1"/>
</dbReference>
<keyword evidence="2" id="KW-0479">Metal-binding</keyword>
<keyword evidence="6" id="KW-0804">Transcription</keyword>
<dbReference type="PROSITE" id="PS50048">
    <property type="entry name" value="ZN2_CY6_FUNGAL_2"/>
    <property type="match status" value="1"/>
</dbReference>
<evidence type="ECO:0000313" key="11">
    <source>
        <dbReference type="Proteomes" id="UP001144673"/>
    </source>
</evidence>
<comment type="subcellular location">
    <subcellularLocation>
        <location evidence="1">Nucleus</location>
    </subcellularLocation>
</comment>
<dbReference type="Proteomes" id="UP001144673">
    <property type="component" value="Chromosome 2"/>
</dbReference>
<dbReference type="GeneID" id="80891216"/>
<dbReference type="GO" id="GO:0008270">
    <property type="term" value="F:zinc ion binding"/>
    <property type="evidence" value="ECO:0007669"/>
    <property type="project" value="InterPro"/>
</dbReference>
<evidence type="ECO:0000256" key="8">
    <source>
        <dbReference type="SAM" id="MobiDB-lite"/>
    </source>
</evidence>
<dbReference type="InterPro" id="IPR051615">
    <property type="entry name" value="Transcr_Regulatory_Elem"/>
</dbReference>
<keyword evidence="3" id="KW-0862">Zinc</keyword>
<dbReference type="PANTHER" id="PTHR31313:SF4">
    <property type="entry name" value="CONIDIAL DEVELOPMENT PROTEIN FLUFFY"/>
    <property type="match status" value="1"/>
</dbReference>
<feature type="domain" description="Zn(2)-C6 fungal-type" evidence="9">
    <location>
        <begin position="10"/>
        <end position="39"/>
    </location>
</feature>
<evidence type="ECO:0000256" key="5">
    <source>
        <dbReference type="ARBA" id="ARBA00023125"/>
    </source>
</evidence>
<name>A0A9W8Q4W2_AKAMU</name>
<protein>
    <recommendedName>
        <fullName evidence="9">Zn(2)-C6 fungal-type domain-containing protein</fullName>
    </recommendedName>
</protein>
<feature type="compositionally biased region" description="Polar residues" evidence="8">
    <location>
        <begin position="61"/>
        <end position="79"/>
    </location>
</feature>
<dbReference type="PANTHER" id="PTHR31313">
    <property type="entry name" value="TY1 ENHANCER ACTIVATOR"/>
    <property type="match status" value="1"/>
</dbReference>
<evidence type="ECO:0000256" key="6">
    <source>
        <dbReference type="ARBA" id="ARBA00023163"/>
    </source>
</evidence>
<feature type="compositionally biased region" description="Polar residues" evidence="8">
    <location>
        <begin position="104"/>
        <end position="114"/>
    </location>
</feature>
<dbReference type="CDD" id="cd00067">
    <property type="entry name" value="GAL4"/>
    <property type="match status" value="1"/>
</dbReference>
<keyword evidence="4" id="KW-0805">Transcription regulation</keyword>
<evidence type="ECO:0000256" key="3">
    <source>
        <dbReference type="ARBA" id="ARBA00022833"/>
    </source>
</evidence>
<feature type="region of interest" description="Disordered" evidence="8">
    <location>
        <begin position="55"/>
        <end position="79"/>
    </location>
</feature>
<evidence type="ECO:0000259" key="9">
    <source>
        <dbReference type="PROSITE" id="PS50048"/>
    </source>
</evidence>
<keyword evidence="7" id="KW-0539">Nucleus</keyword>
<comment type="caution">
    <text evidence="10">The sequence shown here is derived from an EMBL/GenBank/DDBJ whole genome shotgun (WGS) entry which is preliminary data.</text>
</comment>
<keyword evidence="11" id="KW-1185">Reference proteome</keyword>
<keyword evidence="5" id="KW-0238">DNA-binding</keyword>
<dbReference type="RefSeq" id="XP_056048872.1">
    <property type="nucleotide sequence ID" value="XM_056195221.1"/>
</dbReference>
<dbReference type="GO" id="GO:0005634">
    <property type="term" value="C:nucleus"/>
    <property type="evidence" value="ECO:0007669"/>
    <property type="project" value="UniProtKB-SubCell"/>
</dbReference>
<dbReference type="GO" id="GO:0003677">
    <property type="term" value="F:DNA binding"/>
    <property type="evidence" value="ECO:0007669"/>
    <property type="project" value="UniProtKB-KW"/>
</dbReference>